<dbReference type="GO" id="GO:0071500">
    <property type="term" value="P:cellular response to nitrosative stress"/>
    <property type="evidence" value="ECO:0007669"/>
    <property type="project" value="TreeGrafter"/>
</dbReference>
<dbReference type="GO" id="GO:0005344">
    <property type="term" value="F:oxygen carrier activity"/>
    <property type="evidence" value="ECO:0007669"/>
    <property type="project" value="UniProtKB-KW"/>
</dbReference>
<evidence type="ECO:0000259" key="15">
    <source>
        <dbReference type="PROSITE" id="PS01033"/>
    </source>
</evidence>
<dbReference type="Proteomes" id="UP000298111">
    <property type="component" value="Unassembled WGS sequence"/>
</dbReference>
<dbReference type="InterPro" id="IPR008333">
    <property type="entry name" value="Cbr1-like_FAD-bd_dom"/>
</dbReference>
<evidence type="ECO:0000259" key="16">
    <source>
        <dbReference type="PROSITE" id="PS51384"/>
    </source>
</evidence>
<dbReference type="GO" id="GO:0051537">
    <property type="term" value="F:2 iron, 2 sulfur cluster binding"/>
    <property type="evidence" value="ECO:0007669"/>
    <property type="project" value="UniProtKB-KW"/>
</dbReference>
<dbReference type="PANTHER" id="PTHR43396:SF3">
    <property type="entry name" value="FLAVOHEMOPROTEIN"/>
    <property type="match status" value="1"/>
</dbReference>
<dbReference type="CDD" id="cd14782">
    <property type="entry name" value="FHb-globin_2"/>
    <property type="match status" value="1"/>
</dbReference>
<dbReference type="GO" id="GO:0046210">
    <property type="term" value="P:nitric oxide catabolic process"/>
    <property type="evidence" value="ECO:0007669"/>
    <property type="project" value="TreeGrafter"/>
</dbReference>
<keyword evidence="9" id="KW-0408">Iron</keyword>
<dbReference type="GO" id="GO:0019825">
    <property type="term" value="F:oxygen binding"/>
    <property type="evidence" value="ECO:0007669"/>
    <property type="project" value="InterPro"/>
</dbReference>
<dbReference type="GO" id="GO:0071949">
    <property type="term" value="F:FAD binding"/>
    <property type="evidence" value="ECO:0007669"/>
    <property type="project" value="TreeGrafter"/>
</dbReference>
<dbReference type="PROSITE" id="PS01033">
    <property type="entry name" value="GLOBIN"/>
    <property type="match status" value="1"/>
</dbReference>
<evidence type="ECO:0000313" key="18">
    <source>
        <dbReference type="Proteomes" id="UP000298111"/>
    </source>
</evidence>
<evidence type="ECO:0000256" key="6">
    <source>
        <dbReference type="ARBA" id="ARBA00022714"/>
    </source>
</evidence>
<dbReference type="GO" id="GO:0046872">
    <property type="term" value="F:metal ion binding"/>
    <property type="evidence" value="ECO:0007669"/>
    <property type="project" value="UniProtKB-KW"/>
</dbReference>
<evidence type="ECO:0000256" key="1">
    <source>
        <dbReference type="ARBA" id="ARBA00001970"/>
    </source>
</evidence>
<evidence type="ECO:0000256" key="8">
    <source>
        <dbReference type="ARBA" id="ARBA00022857"/>
    </source>
</evidence>
<evidence type="ECO:0000256" key="3">
    <source>
        <dbReference type="ARBA" id="ARBA00012229"/>
    </source>
</evidence>
<dbReference type="PROSITE" id="PS51384">
    <property type="entry name" value="FAD_FR"/>
    <property type="match status" value="1"/>
</dbReference>
<dbReference type="SUPFAM" id="SSF63380">
    <property type="entry name" value="Riboflavin synthase domain-like"/>
    <property type="match status" value="1"/>
</dbReference>
<keyword evidence="4 14" id="KW-0349">Heme</keyword>
<dbReference type="InterPro" id="IPR009050">
    <property type="entry name" value="Globin-like_sf"/>
</dbReference>
<evidence type="ECO:0000256" key="11">
    <source>
        <dbReference type="ARBA" id="ARBA00023027"/>
    </source>
</evidence>
<dbReference type="InterPro" id="IPR012292">
    <property type="entry name" value="Globin/Proto"/>
</dbReference>
<dbReference type="SUPFAM" id="SSF46458">
    <property type="entry name" value="Globin-like"/>
    <property type="match status" value="1"/>
</dbReference>
<comment type="catalytic activity">
    <reaction evidence="13">
        <text>2 nitric oxide + NADPH + 2 O2 = 2 nitrate + NADP(+) + H(+)</text>
        <dbReference type="Rhea" id="RHEA:19465"/>
        <dbReference type="ChEBI" id="CHEBI:15378"/>
        <dbReference type="ChEBI" id="CHEBI:15379"/>
        <dbReference type="ChEBI" id="CHEBI:16480"/>
        <dbReference type="ChEBI" id="CHEBI:17632"/>
        <dbReference type="ChEBI" id="CHEBI:57783"/>
        <dbReference type="ChEBI" id="CHEBI:58349"/>
        <dbReference type="EC" id="1.14.12.17"/>
    </reaction>
</comment>
<dbReference type="EMBL" id="RCIY01000044">
    <property type="protein sequence ID" value="TGG85425.1"/>
    <property type="molecule type" value="Genomic_DNA"/>
</dbReference>
<comment type="caution">
    <text evidence="17">The sequence shown here is derived from an EMBL/GenBank/DDBJ whole genome shotgun (WGS) entry which is preliminary data.</text>
</comment>
<comment type="catalytic activity">
    <reaction evidence="12">
        <text>2 nitric oxide + NADH + 2 O2 = 2 nitrate + NAD(+) + H(+)</text>
        <dbReference type="Rhea" id="RHEA:19469"/>
        <dbReference type="ChEBI" id="CHEBI:15378"/>
        <dbReference type="ChEBI" id="CHEBI:15379"/>
        <dbReference type="ChEBI" id="CHEBI:16480"/>
        <dbReference type="ChEBI" id="CHEBI:17632"/>
        <dbReference type="ChEBI" id="CHEBI:57540"/>
        <dbReference type="ChEBI" id="CHEBI:57945"/>
        <dbReference type="EC" id="1.14.12.17"/>
    </reaction>
</comment>
<keyword evidence="11" id="KW-0520">NAD</keyword>
<evidence type="ECO:0000256" key="4">
    <source>
        <dbReference type="ARBA" id="ARBA00022617"/>
    </source>
</evidence>
<dbReference type="Gene3D" id="1.10.490.10">
    <property type="entry name" value="Globins"/>
    <property type="match status" value="1"/>
</dbReference>
<evidence type="ECO:0000256" key="7">
    <source>
        <dbReference type="ARBA" id="ARBA00022723"/>
    </source>
</evidence>
<protein>
    <recommendedName>
        <fullName evidence="3">nitric oxide dioxygenase</fullName>
        <ecNumber evidence="3">1.14.12.17</ecNumber>
    </recommendedName>
</protein>
<dbReference type="SUPFAM" id="SSF52343">
    <property type="entry name" value="Ferredoxin reductase-like, C-terminal NADP-linked domain"/>
    <property type="match status" value="1"/>
</dbReference>
<proteinExistence type="inferred from homology"/>
<keyword evidence="10" id="KW-0411">Iron-sulfur</keyword>
<keyword evidence="5 14" id="KW-0561">Oxygen transport</keyword>
<dbReference type="InterPro" id="IPR017938">
    <property type="entry name" value="Riboflavin_synthase-like_b-brl"/>
</dbReference>
<keyword evidence="14" id="KW-0813">Transport</keyword>
<keyword evidence="8" id="KW-0521">NADP</keyword>
<dbReference type="Pfam" id="PF00042">
    <property type="entry name" value="Globin"/>
    <property type="match status" value="1"/>
</dbReference>
<dbReference type="PANTHER" id="PTHR43396">
    <property type="entry name" value="FLAVOHEMOPROTEIN"/>
    <property type="match status" value="1"/>
</dbReference>
<dbReference type="Gene3D" id="3.40.50.80">
    <property type="entry name" value="Nucleotide-binding domain of ferredoxin-NADP reductase (FNR) module"/>
    <property type="match status" value="1"/>
</dbReference>
<evidence type="ECO:0000256" key="5">
    <source>
        <dbReference type="ARBA" id="ARBA00022621"/>
    </source>
</evidence>
<feature type="domain" description="Globin" evidence="15">
    <location>
        <begin position="1"/>
        <end position="141"/>
    </location>
</feature>
<dbReference type="FunFam" id="1.10.490.10:FF:000003">
    <property type="entry name" value="Flavohemoprotein"/>
    <property type="match status" value="1"/>
</dbReference>
<accession>A0A8H1LFR8</accession>
<dbReference type="InterPro" id="IPR000971">
    <property type="entry name" value="Globin"/>
</dbReference>
<dbReference type="RefSeq" id="WP_135566907.1">
    <property type="nucleotide sequence ID" value="NZ_CP103060.1"/>
</dbReference>
<dbReference type="GO" id="GO:0020037">
    <property type="term" value="F:heme binding"/>
    <property type="evidence" value="ECO:0007669"/>
    <property type="project" value="InterPro"/>
</dbReference>
<gene>
    <name evidence="17" type="ORF">D8771_09550</name>
</gene>
<dbReference type="InterPro" id="IPR039261">
    <property type="entry name" value="FNR_nucleotide-bd"/>
</dbReference>
<evidence type="ECO:0000256" key="13">
    <source>
        <dbReference type="ARBA" id="ARBA00049433"/>
    </source>
</evidence>
<evidence type="ECO:0000256" key="2">
    <source>
        <dbReference type="ARBA" id="ARBA00006401"/>
    </source>
</evidence>
<evidence type="ECO:0000256" key="9">
    <source>
        <dbReference type="ARBA" id="ARBA00023004"/>
    </source>
</evidence>
<dbReference type="AlphaFoldDB" id="A0A8H1LFR8"/>
<evidence type="ECO:0000256" key="12">
    <source>
        <dbReference type="ARBA" id="ARBA00048649"/>
    </source>
</evidence>
<name>A0A8H1LFR8_9ACTN</name>
<keyword evidence="6" id="KW-0001">2Fe-2S</keyword>
<organism evidence="17 18">
    <name type="scientific">Streptomyces albus</name>
    <dbReference type="NCBI Taxonomy" id="1888"/>
    <lineage>
        <taxon>Bacteria</taxon>
        <taxon>Bacillati</taxon>
        <taxon>Actinomycetota</taxon>
        <taxon>Actinomycetes</taxon>
        <taxon>Kitasatosporales</taxon>
        <taxon>Streptomycetaceae</taxon>
        <taxon>Streptomyces</taxon>
    </lineage>
</organism>
<keyword evidence="7" id="KW-0479">Metal-binding</keyword>
<dbReference type="Pfam" id="PF00970">
    <property type="entry name" value="FAD_binding_6"/>
    <property type="match status" value="1"/>
</dbReference>
<dbReference type="Gene3D" id="2.40.30.10">
    <property type="entry name" value="Translation factors"/>
    <property type="match status" value="1"/>
</dbReference>
<sequence>MLSQKSAETVRATLPAVAEAIDTVTDLFYRRLFAAHPELERHLFNRGNQASGTQRRALAGSIAAFATALVTPGAQSPDGMLSRIAHKHASLGIAPDQYEIVHTHLFAALGEVLGDAATEDVVAAWDEVYWLMAQALTAAEGELYAERGLTPGTPEETWRTWEVTERVEETADVATFRIRPADGRPAPGFRAGQYVSVRVELADGARQIRQYSLSGAPGDPEHAITVKREQRPDAPAGEVSHHLHSHVRPGSRLAVSAPFGDLVLHDDAPDTPVLLASAGIGCTPVQAMLHHLVDRGHQGPVLSLHTDRSPGTHALRAGRELLLTKLADGRAHTWYTERDGHMNLADVDLPEGLRAYLCGPVPFMRTLRDQLLERGVAAERIHYEVFGPDLWLAH</sequence>
<reference evidence="17 18" key="1">
    <citation type="submission" date="2018-10" db="EMBL/GenBank/DDBJ databases">
        <title>Isolation of pseudouridimycin from Streptomyces albus DSM 40763.</title>
        <authorList>
            <person name="Rosenqvist P."/>
            <person name="Metsae-Ketelae M."/>
            <person name="Virta P."/>
        </authorList>
    </citation>
    <scope>NUCLEOTIDE SEQUENCE [LARGE SCALE GENOMIC DNA]</scope>
    <source>
        <strain evidence="17 18">DSM 40763</strain>
    </source>
</reference>
<evidence type="ECO:0000256" key="10">
    <source>
        <dbReference type="ARBA" id="ARBA00023014"/>
    </source>
</evidence>
<dbReference type="GO" id="GO:0008941">
    <property type="term" value="F:nitric oxide dioxygenase NAD(P)H activity"/>
    <property type="evidence" value="ECO:0007669"/>
    <property type="project" value="UniProtKB-EC"/>
</dbReference>
<feature type="domain" description="FAD-binding FR-type" evidence="16">
    <location>
        <begin position="156"/>
        <end position="265"/>
    </location>
</feature>
<comment type="similarity">
    <text evidence="2">In the C-terminal section; belongs to the flavoprotein pyridine nucleotide cytochrome reductase family.</text>
</comment>
<evidence type="ECO:0000313" key="17">
    <source>
        <dbReference type="EMBL" id="TGG85425.1"/>
    </source>
</evidence>
<comment type="cofactor">
    <cofactor evidence="1">
        <name>heme b</name>
        <dbReference type="ChEBI" id="CHEBI:60344"/>
    </cofactor>
</comment>
<evidence type="ECO:0000256" key="14">
    <source>
        <dbReference type="RuleBase" id="RU000356"/>
    </source>
</evidence>
<dbReference type="EC" id="1.14.12.17" evidence="3"/>
<dbReference type="CDD" id="cd06184">
    <property type="entry name" value="flavohem_like_fad_nad_binding"/>
    <property type="match status" value="1"/>
</dbReference>
<dbReference type="InterPro" id="IPR017927">
    <property type="entry name" value="FAD-bd_FR_type"/>
</dbReference>
<comment type="similarity">
    <text evidence="14">Belongs to the globin family.</text>
</comment>
<dbReference type="GeneID" id="75180484"/>